<feature type="transmembrane region" description="Helical" evidence="1">
    <location>
        <begin position="96"/>
        <end position="116"/>
    </location>
</feature>
<feature type="transmembrane region" description="Helical" evidence="1">
    <location>
        <begin position="242"/>
        <end position="263"/>
    </location>
</feature>
<dbReference type="EMBL" id="JAKKPZ010000505">
    <property type="protein sequence ID" value="KAI1694479.1"/>
    <property type="molecule type" value="Genomic_DNA"/>
</dbReference>
<evidence type="ECO:0000313" key="3">
    <source>
        <dbReference type="Proteomes" id="UP001201812"/>
    </source>
</evidence>
<dbReference type="AlphaFoldDB" id="A0AAD4QTT8"/>
<feature type="transmembrane region" description="Helical" evidence="1">
    <location>
        <begin position="275"/>
        <end position="297"/>
    </location>
</feature>
<proteinExistence type="predicted"/>
<dbReference type="PANTHER" id="PTHR22943:SF248">
    <property type="entry name" value="SEVEN TM RECEPTOR"/>
    <property type="match status" value="1"/>
</dbReference>
<name>A0AAD4QTT8_9BILA</name>
<keyword evidence="1" id="KW-1133">Transmembrane helix</keyword>
<accession>A0AAD4QTT8</accession>
<dbReference type="Proteomes" id="UP001201812">
    <property type="component" value="Unassembled WGS sequence"/>
</dbReference>
<gene>
    <name evidence="2" type="ORF">DdX_20090</name>
</gene>
<keyword evidence="3" id="KW-1185">Reference proteome</keyword>
<reference evidence="2" key="1">
    <citation type="submission" date="2022-01" db="EMBL/GenBank/DDBJ databases">
        <title>Genome Sequence Resource for Two Populations of Ditylenchus destructor, the Migratory Endoparasitic Phytonematode.</title>
        <authorList>
            <person name="Zhang H."/>
            <person name="Lin R."/>
            <person name="Xie B."/>
        </authorList>
    </citation>
    <scope>NUCLEOTIDE SEQUENCE</scope>
    <source>
        <strain evidence="2">BazhouSP</strain>
    </source>
</reference>
<feature type="transmembrane region" description="Helical" evidence="1">
    <location>
        <begin position="41"/>
        <end position="63"/>
    </location>
</feature>
<feature type="transmembrane region" description="Helical" evidence="1">
    <location>
        <begin position="16"/>
        <end position="34"/>
    </location>
</feature>
<keyword evidence="1" id="KW-0812">Transmembrane</keyword>
<dbReference type="SUPFAM" id="SSF81321">
    <property type="entry name" value="Family A G protein-coupled receptor-like"/>
    <property type="match status" value="1"/>
</dbReference>
<dbReference type="Pfam" id="PF10326">
    <property type="entry name" value="7TM_GPCR_Str"/>
    <property type="match status" value="1"/>
</dbReference>
<protein>
    <submittedName>
        <fullName evidence="2">Serpentine type 7TM GPCR chemoreceptor str domain-containing protein</fullName>
    </submittedName>
</protein>
<feature type="transmembrane region" description="Helical" evidence="1">
    <location>
        <begin position="128"/>
        <end position="149"/>
    </location>
</feature>
<comment type="caution">
    <text evidence="2">The sequence shown here is derived from an EMBL/GenBank/DDBJ whole genome shotgun (WGS) entry which is preliminary data.</text>
</comment>
<keyword evidence="1" id="KW-0472">Membrane</keyword>
<organism evidence="2 3">
    <name type="scientific">Ditylenchus destructor</name>
    <dbReference type="NCBI Taxonomy" id="166010"/>
    <lineage>
        <taxon>Eukaryota</taxon>
        <taxon>Metazoa</taxon>
        <taxon>Ecdysozoa</taxon>
        <taxon>Nematoda</taxon>
        <taxon>Chromadorea</taxon>
        <taxon>Rhabditida</taxon>
        <taxon>Tylenchina</taxon>
        <taxon>Tylenchomorpha</taxon>
        <taxon>Sphaerularioidea</taxon>
        <taxon>Anguinidae</taxon>
        <taxon>Anguininae</taxon>
        <taxon>Ditylenchus</taxon>
    </lineage>
</organism>
<dbReference type="PANTHER" id="PTHR22943">
    <property type="entry name" value="7-TRANSMEMBRANE DOMAIN RECEPTOR C.ELEGANS"/>
    <property type="match status" value="1"/>
</dbReference>
<dbReference type="Gene3D" id="1.20.1070.10">
    <property type="entry name" value="Rhodopsin 7-helix transmembrane proteins"/>
    <property type="match status" value="1"/>
</dbReference>
<evidence type="ECO:0000313" key="2">
    <source>
        <dbReference type="EMBL" id="KAI1694479.1"/>
    </source>
</evidence>
<feature type="transmembrane region" description="Helical" evidence="1">
    <location>
        <begin position="196"/>
        <end position="213"/>
    </location>
</feature>
<evidence type="ECO:0000256" key="1">
    <source>
        <dbReference type="SAM" id="Phobius"/>
    </source>
</evidence>
<sequence>MTIDIAEVHHVVETTINVLSIIFNCFLLYLIKYYSNFGLKLYRYLLTVDAALDLLLGIFTLLVQPVGLNGDGYSVIHSNGFIAGYSPFSDSVFMTLYFFTVHTNIIWIAVQFFYRFRLMCKNSMHERLVNFMIVTVTTGYSIIALAEIMDFCQVLDKYQSVGQYVTDMNYWPNPKDGSRRLYFVTYVKEWRMFRCLLLWTVTCCATIAIVILCEKKIVAHFRQQGNPTHSTTQRMHTEFHRALLAMAICPLITTTFPVFYYMITNGFSLCPGPVSAVMSALLSSVTLFNPVTTILCFRCYRRIAARVISCGRYDAQERDNKGTCVTQQIQVAGTVIASSTVGPLSNTGT</sequence>
<dbReference type="InterPro" id="IPR019428">
    <property type="entry name" value="7TM_GPCR_serpentine_rcpt_Str"/>
</dbReference>